<dbReference type="KEGG" id="fnk:E1750_15465"/>
<evidence type="ECO:0000259" key="1">
    <source>
        <dbReference type="Pfam" id="PF02754"/>
    </source>
</evidence>
<sequence>MKVALFIPCYIDQFYPNVGIASLQLLEKLGCDVSFPLEQTCCGQPMANSGFASLSKGCDANFVKNFRGFDYIVAPSGSCVLHVKEHLHDDKNPLEAEKIRNSVYELTEFLTDILKVKNINARFPFKVGLHNSCHGQRMLNLSSMSERVLPAFSKPQDLLNMVQDIQLIKPKRNDECCGFGGTFCVFEEAVSVKMGKDRISEHQANDVDYITGVDSSCLMHLEGILNRQGNKIKTIHIAEILNSSL</sequence>
<evidence type="ECO:0000313" key="2">
    <source>
        <dbReference type="EMBL" id="QBN20137.1"/>
    </source>
</evidence>
<feature type="domain" description="Cysteine-rich" evidence="1">
    <location>
        <begin position="3"/>
        <end position="83"/>
    </location>
</feature>
<dbReference type="OrthoDB" id="9770306at2"/>
<dbReference type="PANTHER" id="PTHR30296">
    <property type="entry name" value="UNCHARACTERIZED PROTEIN YKGE"/>
    <property type="match status" value="1"/>
</dbReference>
<dbReference type="PANTHER" id="PTHR30296:SF0">
    <property type="entry name" value="LACTATE UTILIZATION PROTEIN A"/>
    <property type="match status" value="1"/>
</dbReference>
<dbReference type="GO" id="GO:0005829">
    <property type="term" value="C:cytosol"/>
    <property type="evidence" value="ECO:0007669"/>
    <property type="project" value="TreeGrafter"/>
</dbReference>
<reference evidence="3" key="1">
    <citation type="submission" date="2019-03" db="EMBL/GenBank/DDBJ databases">
        <title>Flavobacterium sp.</title>
        <authorList>
            <person name="Kim H."/>
        </authorList>
    </citation>
    <scope>NUCLEOTIDE SEQUENCE [LARGE SCALE GENOMIC DNA]</scope>
    <source>
        <strain evidence="3">GS13</strain>
    </source>
</reference>
<dbReference type="Pfam" id="PF02754">
    <property type="entry name" value="CCG"/>
    <property type="match status" value="2"/>
</dbReference>
<dbReference type="InterPro" id="IPR004017">
    <property type="entry name" value="Cys_rich_dom"/>
</dbReference>
<protein>
    <submittedName>
        <fullName evidence="2">(Fe-S)-binding protein</fullName>
    </submittedName>
</protein>
<proteinExistence type="predicted"/>
<gene>
    <name evidence="2" type="ORF">E1750_15465</name>
</gene>
<feature type="domain" description="Cysteine-rich" evidence="1">
    <location>
        <begin position="127"/>
        <end position="221"/>
    </location>
</feature>
<evidence type="ECO:0000313" key="3">
    <source>
        <dbReference type="Proteomes" id="UP000291124"/>
    </source>
</evidence>
<dbReference type="AlphaFoldDB" id="A0A4P6YH31"/>
<dbReference type="RefSeq" id="WP_133277639.1">
    <property type="nucleotide sequence ID" value="NZ_CP037933.1"/>
</dbReference>
<dbReference type="Proteomes" id="UP000291124">
    <property type="component" value="Chromosome"/>
</dbReference>
<dbReference type="GO" id="GO:0016491">
    <property type="term" value="F:oxidoreductase activity"/>
    <property type="evidence" value="ECO:0007669"/>
    <property type="project" value="UniProtKB-ARBA"/>
</dbReference>
<accession>A0A4P6YH31</accession>
<dbReference type="EMBL" id="CP037933">
    <property type="protein sequence ID" value="QBN20137.1"/>
    <property type="molecule type" value="Genomic_DNA"/>
</dbReference>
<keyword evidence="3" id="KW-1185">Reference proteome</keyword>
<organism evidence="2 3">
    <name type="scientific">Flavobacterium nackdongense</name>
    <dbReference type="NCBI Taxonomy" id="2547394"/>
    <lineage>
        <taxon>Bacteria</taxon>
        <taxon>Pseudomonadati</taxon>
        <taxon>Bacteroidota</taxon>
        <taxon>Flavobacteriia</taxon>
        <taxon>Flavobacteriales</taxon>
        <taxon>Flavobacteriaceae</taxon>
        <taxon>Flavobacterium</taxon>
    </lineage>
</organism>
<name>A0A4P6YH31_9FLAO</name>